<reference evidence="3" key="1">
    <citation type="submission" date="2020-06" db="EMBL/GenBank/DDBJ databases">
        <authorList>
            <person name="Li T."/>
            <person name="Hu X."/>
            <person name="Zhang T."/>
            <person name="Song X."/>
            <person name="Zhang H."/>
            <person name="Dai N."/>
            <person name="Sheng W."/>
            <person name="Hou X."/>
            <person name="Wei L."/>
        </authorList>
    </citation>
    <scope>NUCLEOTIDE SEQUENCE</scope>
    <source>
        <strain evidence="3">3651</strain>
        <tissue evidence="3">Leaf</tissue>
    </source>
</reference>
<dbReference type="AlphaFoldDB" id="A0AAE1XQ47"/>
<evidence type="ECO:0000256" key="1">
    <source>
        <dbReference type="SAM" id="Coils"/>
    </source>
</evidence>
<name>A0AAE1XQ47_9LAMI</name>
<organism evidence="3 4">
    <name type="scientific">Sesamum alatum</name>
    <dbReference type="NCBI Taxonomy" id="300844"/>
    <lineage>
        <taxon>Eukaryota</taxon>
        <taxon>Viridiplantae</taxon>
        <taxon>Streptophyta</taxon>
        <taxon>Embryophyta</taxon>
        <taxon>Tracheophyta</taxon>
        <taxon>Spermatophyta</taxon>
        <taxon>Magnoliopsida</taxon>
        <taxon>eudicotyledons</taxon>
        <taxon>Gunneridae</taxon>
        <taxon>Pentapetalae</taxon>
        <taxon>asterids</taxon>
        <taxon>lamiids</taxon>
        <taxon>Lamiales</taxon>
        <taxon>Pedaliaceae</taxon>
        <taxon>Sesamum</taxon>
    </lineage>
</organism>
<comment type="caution">
    <text evidence="3">The sequence shown here is derived from an EMBL/GenBank/DDBJ whole genome shotgun (WGS) entry which is preliminary data.</text>
</comment>
<dbReference type="EMBL" id="JACGWO010000011">
    <property type="protein sequence ID" value="KAK4415542.1"/>
    <property type="molecule type" value="Genomic_DNA"/>
</dbReference>
<reference evidence="3" key="2">
    <citation type="journal article" date="2024" name="Plant">
        <title>Genomic evolution and insights into agronomic trait innovations of Sesamum species.</title>
        <authorList>
            <person name="Miao H."/>
            <person name="Wang L."/>
            <person name="Qu L."/>
            <person name="Liu H."/>
            <person name="Sun Y."/>
            <person name="Le M."/>
            <person name="Wang Q."/>
            <person name="Wei S."/>
            <person name="Zheng Y."/>
            <person name="Lin W."/>
            <person name="Duan Y."/>
            <person name="Cao H."/>
            <person name="Xiong S."/>
            <person name="Wang X."/>
            <person name="Wei L."/>
            <person name="Li C."/>
            <person name="Ma Q."/>
            <person name="Ju M."/>
            <person name="Zhao R."/>
            <person name="Li G."/>
            <person name="Mu C."/>
            <person name="Tian Q."/>
            <person name="Mei H."/>
            <person name="Zhang T."/>
            <person name="Gao T."/>
            <person name="Zhang H."/>
        </authorList>
    </citation>
    <scope>NUCLEOTIDE SEQUENCE</scope>
    <source>
        <strain evidence="3">3651</strain>
    </source>
</reference>
<protein>
    <submittedName>
        <fullName evidence="3">Uncharacterized protein</fullName>
    </submittedName>
</protein>
<keyword evidence="1" id="KW-0175">Coiled coil</keyword>
<evidence type="ECO:0000256" key="2">
    <source>
        <dbReference type="SAM" id="MobiDB-lite"/>
    </source>
</evidence>
<keyword evidence="4" id="KW-1185">Reference proteome</keyword>
<evidence type="ECO:0000313" key="3">
    <source>
        <dbReference type="EMBL" id="KAK4415542.1"/>
    </source>
</evidence>
<sequence>MAVISSTSSQMSAEAIRKLVTQLTSGLRFPLPPLLIQLFNVLGIPPSQLLPNSYKKPEWGVPVSWGSSLNALPPLNLGEIKRRMLDVGLVAHEFKAKAILEEELLIVAGLHPAPDWIMMNRAVVHKFIPDDIPTIPLSSSTRSVSSNPSNVPSASAPRAITPRSYTPAFPQGTPIEVSTSPEEDPASKRLLSKSPLLLVEAPSLSFPAPILTPRLEPKAGVFNMSRTINRSEVELLSSRSVQGLHIDEEWARAGEVEAKLREEIEALRTQLVEKEGQVVTLTMENEVVKASTV</sequence>
<feature type="coiled-coil region" evidence="1">
    <location>
        <begin position="257"/>
        <end position="284"/>
    </location>
</feature>
<feature type="region of interest" description="Disordered" evidence="2">
    <location>
        <begin position="138"/>
        <end position="187"/>
    </location>
</feature>
<accession>A0AAE1XQ47</accession>
<proteinExistence type="predicted"/>
<dbReference type="Proteomes" id="UP001293254">
    <property type="component" value="Unassembled WGS sequence"/>
</dbReference>
<gene>
    <name evidence="3" type="ORF">Salat_2661600</name>
</gene>
<evidence type="ECO:0000313" key="4">
    <source>
        <dbReference type="Proteomes" id="UP001293254"/>
    </source>
</evidence>
<feature type="compositionally biased region" description="Low complexity" evidence="2">
    <location>
        <begin position="138"/>
        <end position="159"/>
    </location>
</feature>